<comment type="catalytic activity">
    <reaction evidence="1 5">
        <text>GTP + H2O = 7,8-dihydroneopterin 3'-triphosphate + formate + H(+)</text>
        <dbReference type="Rhea" id="RHEA:17473"/>
        <dbReference type="ChEBI" id="CHEBI:15377"/>
        <dbReference type="ChEBI" id="CHEBI:15378"/>
        <dbReference type="ChEBI" id="CHEBI:15740"/>
        <dbReference type="ChEBI" id="CHEBI:37565"/>
        <dbReference type="ChEBI" id="CHEBI:58462"/>
        <dbReference type="EC" id="3.5.4.16"/>
    </reaction>
</comment>
<dbReference type="GO" id="GO:0006729">
    <property type="term" value="P:tetrahydrobiopterin biosynthetic process"/>
    <property type="evidence" value="ECO:0007669"/>
    <property type="project" value="TreeGrafter"/>
</dbReference>
<sequence length="234" mass="24961">MDLTATSAAIVAGDGVATSLPTASGGSIASADGSVVDGSHRETAPRGLDVDAAERACRQLLWALGLDLSSEAVVRTPHRMARAFAELLTAPEVDFTTFPNEEGYDELVLVEDIPFRSLCEHHMLPFAGVAHVGYLPGSRILGLSKLARLVAHAASRPQTQERLTTRVAEELDHRLRPRGVGVVLHAQHACMSLRGARAHGTWTRTSSLSGELTEDPARRAEFLSLTRSRGGATP</sequence>
<keyword evidence="3 5" id="KW-0554">One-carbon metabolism</keyword>
<dbReference type="FunFam" id="3.30.1130.10:FF:000001">
    <property type="entry name" value="GTP cyclohydrolase 1"/>
    <property type="match status" value="1"/>
</dbReference>
<evidence type="ECO:0000313" key="8">
    <source>
        <dbReference type="Proteomes" id="UP000035721"/>
    </source>
</evidence>
<dbReference type="PROSITE" id="PS00860">
    <property type="entry name" value="GTP_CYCLOHYDROL_1_2"/>
    <property type="match status" value="1"/>
</dbReference>
<evidence type="ECO:0000259" key="6">
    <source>
        <dbReference type="Pfam" id="PF01227"/>
    </source>
</evidence>
<dbReference type="SUPFAM" id="SSF55620">
    <property type="entry name" value="Tetrahydrobiopterin biosynthesis enzymes-like"/>
    <property type="match status" value="1"/>
</dbReference>
<comment type="caution">
    <text evidence="7">The sequence shown here is derived from an EMBL/GenBank/DDBJ whole genome shotgun (WGS) entry which is preliminary data.</text>
</comment>
<protein>
    <recommendedName>
        <fullName evidence="5">GTP cyclohydrolase 1</fullName>
        <ecNumber evidence="5">3.5.4.16</ecNumber>
    </recommendedName>
    <alternativeName>
        <fullName evidence="5">GTP cyclohydrolase I</fullName>
        <shortName evidence="5">GTP-CH-I</shortName>
    </alternativeName>
</protein>
<dbReference type="UniPathway" id="UPA00848">
    <property type="reaction ID" value="UER00151"/>
</dbReference>
<dbReference type="GO" id="GO:0003934">
    <property type="term" value="F:GTP cyclohydrolase I activity"/>
    <property type="evidence" value="ECO:0007669"/>
    <property type="project" value="UniProtKB-UniRule"/>
</dbReference>
<dbReference type="Pfam" id="PF01227">
    <property type="entry name" value="GTP_cyclohydroI"/>
    <property type="match status" value="1"/>
</dbReference>
<proteinExistence type="inferred from homology"/>
<accession>A0A077LWS4</accession>
<keyword evidence="5" id="KW-0342">GTP-binding</keyword>
<dbReference type="EC" id="3.5.4.16" evidence="5"/>
<dbReference type="NCBIfam" id="NF006825">
    <property type="entry name" value="PRK09347.1-2"/>
    <property type="match status" value="1"/>
</dbReference>
<feature type="binding site" evidence="5">
    <location>
        <position position="119"/>
    </location>
    <ligand>
        <name>Zn(2+)</name>
        <dbReference type="ChEBI" id="CHEBI:29105"/>
    </ligand>
</feature>
<dbReference type="PANTHER" id="PTHR11109">
    <property type="entry name" value="GTP CYCLOHYDROLASE I"/>
    <property type="match status" value="1"/>
</dbReference>
<comment type="subunit">
    <text evidence="5">Homopolymer.</text>
</comment>
<evidence type="ECO:0000256" key="4">
    <source>
        <dbReference type="ARBA" id="ARBA00022801"/>
    </source>
</evidence>
<keyword evidence="4 5" id="KW-0378">Hydrolase</keyword>
<evidence type="ECO:0000256" key="2">
    <source>
        <dbReference type="ARBA" id="ARBA00005080"/>
    </source>
</evidence>
<dbReference type="Gene3D" id="1.10.286.10">
    <property type="match status" value="1"/>
</dbReference>
<keyword evidence="5" id="KW-0547">Nucleotide-binding</keyword>
<evidence type="ECO:0000313" key="7">
    <source>
        <dbReference type="EMBL" id="CCH77282.1"/>
    </source>
</evidence>
<dbReference type="GO" id="GO:0005525">
    <property type="term" value="F:GTP binding"/>
    <property type="evidence" value="ECO:0007669"/>
    <property type="project" value="UniProtKB-KW"/>
</dbReference>
<feature type="domain" description="GTP cyclohydrolase I" evidence="6">
    <location>
        <begin position="54"/>
        <end position="226"/>
    </location>
</feature>
<dbReference type="HAMAP" id="MF_00223">
    <property type="entry name" value="FolE"/>
    <property type="match status" value="1"/>
</dbReference>
<feature type="binding site" evidence="5">
    <location>
        <position position="190"/>
    </location>
    <ligand>
        <name>Zn(2+)</name>
        <dbReference type="ChEBI" id="CHEBI:29105"/>
    </ligand>
</feature>
<evidence type="ECO:0000256" key="5">
    <source>
        <dbReference type="HAMAP-Rule" id="MF_00223"/>
    </source>
</evidence>
<name>A0A077LWS4_9MICO</name>
<dbReference type="OrthoDB" id="9801207at2"/>
<evidence type="ECO:0000256" key="3">
    <source>
        <dbReference type="ARBA" id="ARBA00022563"/>
    </source>
</evidence>
<dbReference type="PANTHER" id="PTHR11109:SF7">
    <property type="entry name" value="GTP CYCLOHYDROLASE 1"/>
    <property type="match status" value="1"/>
</dbReference>
<gene>
    <name evidence="5 7" type="primary">folE</name>
    <name evidence="7" type="ORF">BN12_180016</name>
</gene>
<organism evidence="7 8">
    <name type="scientific">Nostocoides japonicum T1-X7</name>
    <dbReference type="NCBI Taxonomy" id="1194083"/>
    <lineage>
        <taxon>Bacteria</taxon>
        <taxon>Bacillati</taxon>
        <taxon>Actinomycetota</taxon>
        <taxon>Actinomycetes</taxon>
        <taxon>Micrococcales</taxon>
        <taxon>Intrasporangiaceae</taxon>
        <taxon>Nostocoides</taxon>
    </lineage>
</organism>
<dbReference type="Gene3D" id="3.30.1130.10">
    <property type="match status" value="1"/>
</dbReference>
<dbReference type="InterPro" id="IPR020602">
    <property type="entry name" value="GTP_CycHdrlase_I_dom"/>
</dbReference>
<keyword evidence="8" id="KW-1185">Reference proteome</keyword>
<dbReference type="RefSeq" id="WP_083454394.1">
    <property type="nucleotide sequence ID" value="NZ_HF570958.1"/>
</dbReference>
<evidence type="ECO:0000256" key="1">
    <source>
        <dbReference type="ARBA" id="ARBA00001052"/>
    </source>
</evidence>
<dbReference type="InterPro" id="IPR043134">
    <property type="entry name" value="GTP-CH-I_N"/>
</dbReference>
<keyword evidence="5" id="KW-0862">Zinc</keyword>
<dbReference type="EMBL" id="CAJB01000090">
    <property type="protein sequence ID" value="CCH77282.1"/>
    <property type="molecule type" value="Genomic_DNA"/>
</dbReference>
<comment type="pathway">
    <text evidence="2 5">Cofactor biosynthesis; 7,8-dihydroneopterin triphosphate biosynthesis; 7,8-dihydroneopterin triphosphate from GTP: step 1/1.</text>
</comment>
<dbReference type="InterPro" id="IPR043133">
    <property type="entry name" value="GTP-CH-I_C/QueF"/>
</dbReference>
<dbReference type="GO" id="GO:0008270">
    <property type="term" value="F:zinc ion binding"/>
    <property type="evidence" value="ECO:0007669"/>
    <property type="project" value="UniProtKB-UniRule"/>
</dbReference>
<feature type="binding site" evidence="5">
    <location>
        <position position="122"/>
    </location>
    <ligand>
        <name>Zn(2+)</name>
        <dbReference type="ChEBI" id="CHEBI:29105"/>
    </ligand>
</feature>
<reference evidence="7 8" key="1">
    <citation type="journal article" date="2013" name="ISME J.">
        <title>A metabolic model for members of the genus Tetrasphaera involved in enhanced biological phosphorus removal.</title>
        <authorList>
            <person name="Kristiansen R."/>
            <person name="Nguyen H.T.T."/>
            <person name="Saunders A.M."/>
            <person name="Nielsen J.L."/>
            <person name="Wimmer R."/>
            <person name="Le V.Q."/>
            <person name="McIlroy S.J."/>
            <person name="Petrovski S."/>
            <person name="Seviour R.J."/>
            <person name="Calteau A."/>
            <person name="Nielsen K.L."/>
            <person name="Nielsen P.H."/>
        </authorList>
    </citation>
    <scope>NUCLEOTIDE SEQUENCE [LARGE SCALE GENOMIC DNA]</scope>
    <source>
        <strain evidence="7 8">T1-X7</strain>
    </source>
</reference>
<dbReference type="GO" id="GO:0005737">
    <property type="term" value="C:cytoplasm"/>
    <property type="evidence" value="ECO:0007669"/>
    <property type="project" value="TreeGrafter"/>
</dbReference>
<dbReference type="NCBIfam" id="NF006826">
    <property type="entry name" value="PRK09347.1-3"/>
    <property type="match status" value="1"/>
</dbReference>
<dbReference type="GO" id="GO:0006730">
    <property type="term" value="P:one-carbon metabolic process"/>
    <property type="evidence" value="ECO:0007669"/>
    <property type="project" value="UniProtKB-UniRule"/>
</dbReference>
<dbReference type="InterPro" id="IPR018234">
    <property type="entry name" value="GTP_CycHdrlase_I_CS"/>
</dbReference>
<dbReference type="PROSITE" id="PS00859">
    <property type="entry name" value="GTP_CYCLOHYDROL_1_1"/>
    <property type="match status" value="1"/>
</dbReference>
<keyword evidence="5" id="KW-0479">Metal-binding</keyword>
<dbReference type="STRING" id="1194083.BN12_180016"/>
<dbReference type="InterPro" id="IPR001474">
    <property type="entry name" value="GTP_CycHdrlase_I"/>
</dbReference>
<dbReference type="Proteomes" id="UP000035721">
    <property type="component" value="Unassembled WGS sequence"/>
</dbReference>
<dbReference type="AlphaFoldDB" id="A0A077LWS4"/>
<comment type="similarity">
    <text evidence="5">Belongs to the GTP cyclohydrolase I family.</text>
</comment>
<dbReference type="GO" id="GO:0046654">
    <property type="term" value="P:tetrahydrofolate biosynthetic process"/>
    <property type="evidence" value="ECO:0007669"/>
    <property type="project" value="UniProtKB-UniRule"/>
</dbReference>